<proteinExistence type="predicted"/>
<feature type="transmembrane region" description="Helical" evidence="2">
    <location>
        <begin position="157"/>
        <end position="178"/>
    </location>
</feature>
<dbReference type="Proteomes" id="UP000310158">
    <property type="component" value="Unassembled WGS sequence"/>
</dbReference>
<evidence type="ECO:0000313" key="3">
    <source>
        <dbReference type="EMBL" id="THH12570.1"/>
    </source>
</evidence>
<keyword evidence="2" id="KW-0472">Membrane</keyword>
<dbReference type="AlphaFoldDB" id="A0A4S4LR19"/>
<comment type="caution">
    <text evidence="3">The sequence shown here is derived from an EMBL/GenBank/DDBJ whole genome shotgun (WGS) entry which is preliminary data.</text>
</comment>
<dbReference type="OrthoDB" id="3265172at2759"/>
<evidence type="ECO:0000256" key="1">
    <source>
        <dbReference type="SAM" id="MobiDB-lite"/>
    </source>
</evidence>
<keyword evidence="2" id="KW-0812">Transmembrane</keyword>
<keyword evidence="4" id="KW-1185">Reference proteome</keyword>
<gene>
    <name evidence="3" type="ORF">EW146_g7571</name>
</gene>
<feature type="transmembrane region" description="Helical" evidence="2">
    <location>
        <begin position="220"/>
        <end position="240"/>
    </location>
</feature>
<protein>
    <submittedName>
        <fullName evidence="3">Uncharacterized protein</fullName>
    </submittedName>
</protein>
<organism evidence="3 4">
    <name type="scientific">Bondarzewia mesenterica</name>
    <dbReference type="NCBI Taxonomy" id="1095465"/>
    <lineage>
        <taxon>Eukaryota</taxon>
        <taxon>Fungi</taxon>
        <taxon>Dikarya</taxon>
        <taxon>Basidiomycota</taxon>
        <taxon>Agaricomycotina</taxon>
        <taxon>Agaricomycetes</taxon>
        <taxon>Russulales</taxon>
        <taxon>Bondarzewiaceae</taxon>
        <taxon>Bondarzewia</taxon>
    </lineage>
</organism>
<dbReference type="SUPFAM" id="SSF81383">
    <property type="entry name" value="F-box domain"/>
    <property type="match status" value="1"/>
</dbReference>
<sequence length="1005" mass="112569">MTLKEMNKLKKSVPVSPTTAPSFPHYQSNSLFITSPTTSRTYAYASGEEITKHHVSRMSPSWDPTVVATSYASNAALTGDRRPLPSPLVKQNDAPVPKSATEQYWAARALTAETLLSARMDHQREMKSIVSAEDEKKSKEMAALQRYHNETQKKMEYILIISISCILVLVSLIIYLLLDHAKTKPTPSKWGMTSHFTIPILSPWTSVVENEASVLGAKTMIAFGMIAAGLAYAIHGVAELKFRRLLKHSKTAKHAIIASHDDFISTFAIPQRVSTCDFGHPTASRTKFAEAIEVILPLWLVLVPSMQTLPPEVLSEIFLNCIIINAVTLPSRAPILLTRVNRLWRAVALSTPRLWSYLYLARSLGRTESSEARAHMPSDDGTKARTYITALRTWLSLSKRTPLTLRFWVHDIYPTSGDEDLLAEYMRILCTHSARWQDVDIYIPFNFNNFITILNQCRSLPLLESFFFDNERAISEPIDITILESAPLLRRARVTYPFLESWFVPWSQLTSLSIERCTGQDMGFTNFFDVDLFIEILSHCINLEILNVFHSFSCYSSIVRSTSTFAILPQLQNLNMVILTCDAEDDADEAEIYLHLLLQCLTHLVLPKLRTLELTTQFIYYRWGDSFLQFLAHFSESLEYLEFLDCSLQLDVATSMLQRLPNLTSLSISFFVTSRRWEGILRGLTLTSTADGNLNAKSVFYEALTTMIESRWQARSRRVLEVGDGANAPSGLTTLCLEEYGEKAMEKVAPSQRARIAGCVEEGLRLYYISKMVMLELALGRHMFVKLPVMVHPITNRTVATVEVLQASASASGLRFNGTDMYQISSFVSCIIFGPALERSKCSCSHSVHAALSRDVFPVPRRQDPKVKIRTTTSTPSRTSIQRTPAKQSAAMSGTGLRQQESHNGSIQSALTVSTCPASTPPLHTHEAPLALQASFGTRAQAPAVMPLHALQAEVHVLCESERSWEQNGDFITVQGGKDFCYDDGDVDLLRASRRDADGEFNEIE</sequence>
<dbReference type="InterPro" id="IPR036047">
    <property type="entry name" value="F-box-like_dom_sf"/>
</dbReference>
<accession>A0A4S4LR19</accession>
<dbReference type="InterPro" id="IPR032675">
    <property type="entry name" value="LRR_dom_sf"/>
</dbReference>
<dbReference type="SUPFAM" id="SSF52047">
    <property type="entry name" value="RNI-like"/>
    <property type="match status" value="1"/>
</dbReference>
<dbReference type="Gene3D" id="3.80.10.10">
    <property type="entry name" value="Ribonuclease Inhibitor"/>
    <property type="match status" value="1"/>
</dbReference>
<reference evidence="3 4" key="1">
    <citation type="submission" date="2019-02" db="EMBL/GenBank/DDBJ databases">
        <title>Genome sequencing of the rare red list fungi Bondarzewia mesenterica.</title>
        <authorList>
            <person name="Buettner E."/>
            <person name="Kellner H."/>
        </authorList>
    </citation>
    <scope>NUCLEOTIDE SEQUENCE [LARGE SCALE GENOMIC DNA]</scope>
    <source>
        <strain evidence="3 4">DSM 108281</strain>
    </source>
</reference>
<evidence type="ECO:0000256" key="2">
    <source>
        <dbReference type="SAM" id="Phobius"/>
    </source>
</evidence>
<dbReference type="EMBL" id="SGPL01000447">
    <property type="protein sequence ID" value="THH12570.1"/>
    <property type="molecule type" value="Genomic_DNA"/>
</dbReference>
<name>A0A4S4LR19_9AGAM</name>
<keyword evidence="2" id="KW-1133">Transmembrane helix</keyword>
<feature type="region of interest" description="Disordered" evidence="1">
    <location>
        <begin position="871"/>
        <end position="893"/>
    </location>
</feature>
<feature type="compositionally biased region" description="Low complexity" evidence="1">
    <location>
        <begin position="871"/>
        <end position="885"/>
    </location>
</feature>
<evidence type="ECO:0000313" key="4">
    <source>
        <dbReference type="Proteomes" id="UP000310158"/>
    </source>
</evidence>
<feature type="non-terminal residue" evidence="3">
    <location>
        <position position="1005"/>
    </location>
</feature>